<dbReference type="OrthoDB" id="9809962at2"/>
<reference evidence="5 6" key="1">
    <citation type="submission" date="2018-05" db="EMBL/GenBank/DDBJ databases">
        <title>Genomic Encyclopedia of Type Strains, Phase IV (KMG-IV): sequencing the most valuable type-strain genomes for metagenomic binning, comparative biology and taxonomic classification.</title>
        <authorList>
            <person name="Goeker M."/>
        </authorList>
    </citation>
    <scope>NUCLEOTIDE SEQUENCE [LARGE SCALE GENOMIC DNA]</scope>
    <source>
        <strain evidence="5 6">DSM 100333</strain>
    </source>
</reference>
<evidence type="ECO:0000256" key="1">
    <source>
        <dbReference type="ARBA" id="ARBA00001946"/>
    </source>
</evidence>
<evidence type="ECO:0000313" key="5">
    <source>
        <dbReference type="EMBL" id="PVX59261.1"/>
    </source>
</evidence>
<comment type="caution">
    <text evidence="5">The sequence shown here is derived from an EMBL/GenBank/DDBJ whole genome shotgun (WGS) entry which is preliminary data.</text>
</comment>
<dbReference type="InterPro" id="IPR006439">
    <property type="entry name" value="HAD-SF_hydro_IA"/>
</dbReference>
<organism evidence="5 6">
    <name type="scientific">Hallella colorans</name>
    <dbReference type="NCBI Taxonomy" id="1703337"/>
    <lineage>
        <taxon>Bacteria</taxon>
        <taxon>Pseudomonadati</taxon>
        <taxon>Bacteroidota</taxon>
        <taxon>Bacteroidia</taxon>
        <taxon>Bacteroidales</taxon>
        <taxon>Prevotellaceae</taxon>
        <taxon>Hallella</taxon>
    </lineage>
</organism>
<dbReference type="PANTHER" id="PTHR46470">
    <property type="entry name" value="N-ACYLNEURAMINATE-9-PHOSPHATASE"/>
    <property type="match status" value="1"/>
</dbReference>
<dbReference type="PANTHER" id="PTHR46470:SF2">
    <property type="entry name" value="GLYCERALDEHYDE 3-PHOSPHATE PHOSPHATASE"/>
    <property type="match status" value="1"/>
</dbReference>
<dbReference type="RefSeq" id="WP_116615440.1">
    <property type="nucleotide sequence ID" value="NZ_CAMQYP010000043.1"/>
</dbReference>
<dbReference type="InterPro" id="IPR041492">
    <property type="entry name" value="HAD_2"/>
</dbReference>
<protein>
    <submittedName>
        <fullName evidence="5">Putative hydrolase of the HAD superfamily</fullName>
    </submittedName>
</protein>
<keyword evidence="4" id="KW-0460">Magnesium</keyword>
<dbReference type="Pfam" id="PF13419">
    <property type="entry name" value="HAD_2"/>
    <property type="match status" value="1"/>
</dbReference>
<dbReference type="InterPro" id="IPR036412">
    <property type="entry name" value="HAD-like_sf"/>
</dbReference>
<keyword evidence="3 5" id="KW-0378">Hydrolase</keyword>
<evidence type="ECO:0000256" key="2">
    <source>
        <dbReference type="ARBA" id="ARBA00022723"/>
    </source>
</evidence>
<dbReference type="GO" id="GO:0046872">
    <property type="term" value="F:metal ion binding"/>
    <property type="evidence" value="ECO:0007669"/>
    <property type="project" value="UniProtKB-KW"/>
</dbReference>
<keyword evidence="2" id="KW-0479">Metal-binding</keyword>
<sequence length="215" mass="24834">MMLSKVVVFDLDDTLYKEIEFLKSAYHEIARTVNVPEAYDIMIKAYLAGENAFEKVIENCNLSQTVADLLKIYRNHKPLIFLSKDACTLLKSLYERSIRMGIISDGRNTQQWNKIYALHLLDFIDREDILISEESGYTKPAYQPYLYFMRKYPGAHYVYVGDNLRKDFIAPNMLGWVTFCLKDNGMNIHSQTVEVPEVNLPSMMVDSLAQIVPLV</sequence>
<dbReference type="SFLD" id="SFLDS00003">
    <property type="entry name" value="Haloacid_Dehalogenase"/>
    <property type="match status" value="1"/>
</dbReference>
<name>A0A2U0UNN8_9BACT</name>
<dbReference type="Gene3D" id="1.10.150.520">
    <property type="match status" value="1"/>
</dbReference>
<dbReference type="AlphaFoldDB" id="A0A2U0UNN8"/>
<dbReference type="Proteomes" id="UP000245870">
    <property type="component" value="Unassembled WGS sequence"/>
</dbReference>
<dbReference type="Gene3D" id="3.40.50.1000">
    <property type="entry name" value="HAD superfamily/HAD-like"/>
    <property type="match status" value="1"/>
</dbReference>
<dbReference type="GO" id="GO:0016791">
    <property type="term" value="F:phosphatase activity"/>
    <property type="evidence" value="ECO:0007669"/>
    <property type="project" value="TreeGrafter"/>
</dbReference>
<comment type="cofactor">
    <cofactor evidence="1">
        <name>Mg(2+)</name>
        <dbReference type="ChEBI" id="CHEBI:18420"/>
    </cofactor>
</comment>
<dbReference type="GO" id="GO:0044281">
    <property type="term" value="P:small molecule metabolic process"/>
    <property type="evidence" value="ECO:0007669"/>
    <property type="project" value="UniProtKB-ARBA"/>
</dbReference>
<dbReference type="InterPro" id="IPR051400">
    <property type="entry name" value="HAD-like_hydrolase"/>
</dbReference>
<dbReference type="SFLD" id="SFLDG01129">
    <property type="entry name" value="C1.5:_HAD__Beta-PGM__Phosphata"/>
    <property type="match status" value="1"/>
</dbReference>
<dbReference type="EMBL" id="QENY01000001">
    <property type="protein sequence ID" value="PVX59261.1"/>
    <property type="molecule type" value="Genomic_DNA"/>
</dbReference>
<evidence type="ECO:0000313" key="6">
    <source>
        <dbReference type="Proteomes" id="UP000245870"/>
    </source>
</evidence>
<dbReference type="SUPFAM" id="SSF56784">
    <property type="entry name" value="HAD-like"/>
    <property type="match status" value="1"/>
</dbReference>
<accession>A0A2U0UNN8</accession>
<evidence type="ECO:0000256" key="3">
    <source>
        <dbReference type="ARBA" id="ARBA00022801"/>
    </source>
</evidence>
<keyword evidence="6" id="KW-1185">Reference proteome</keyword>
<dbReference type="InterPro" id="IPR023214">
    <property type="entry name" value="HAD_sf"/>
</dbReference>
<evidence type="ECO:0000256" key="4">
    <source>
        <dbReference type="ARBA" id="ARBA00022842"/>
    </source>
</evidence>
<proteinExistence type="predicted"/>
<dbReference type="NCBIfam" id="TIGR01549">
    <property type="entry name" value="HAD-SF-IA-v1"/>
    <property type="match status" value="1"/>
</dbReference>
<gene>
    <name evidence="5" type="ORF">C7379_10129</name>
</gene>